<dbReference type="Gene3D" id="2.120.10.80">
    <property type="entry name" value="Kelch-type beta propeller"/>
    <property type="match status" value="2"/>
</dbReference>
<keyword evidence="3" id="KW-0812">Transmembrane</keyword>
<feature type="transmembrane region" description="Helical" evidence="3">
    <location>
        <begin position="401"/>
        <end position="423"/>
    </location>
</feature>
<dbReference type="EMBL" id="BLAL01000193">
    <property type="protein sequence ID" value="GES90122.1"/>
    <property type="molecule type" value="Genomic_DNA"/>
</dbReference>
<dbReference type="Pfam" id="PF24981">
    <property type="entry name" value="Beta-prop_ATRN-LZTR1"/>
    <property type="match status" value="1"/>
</dbReference>
<evidence type="ECO:0000313" key="7">
    <source>
        <dbReference type="Proteomes" id="UP000247702"/>
    </source>
</evidence>
<proteinExistence type="predicted"/>
<feature type="domain" description="Attractin/MKLN-like beta-propeller" evidence="4">
    <location>
        <begin position="39"/>
        <end position="286"/>
    </location>
</feature>
<comment type="caution">
    <text evidence="5">The sequence shown here is derived from an EMBL/GenBank/DDBJ whole genome shotgun (WGS) entry which is preliminary data.</text>
</comment>
<evidence type="ECO:0000256" key="2">
    <source>
        <dbReference type="ARBA" id="ARBA00022737"/>
    </source>
</evidence>
<name>A0A2Z6RWG9_9GLOM</name>
<keyword evidence="3" id="KW-1133">Transmembrane helix</keyword>
<dbReference type="Proteomes" id="UP000615446">
    <property type="component" value="Unassembled WGS sequence"/>
</dbReference>
<feature type="transmembrane region" description="Helical" evidence="3">
    <location>
        <begin position="12"/>
        <end position="31"/>
    </location>
</feature>
<dbReference type="SUPFAM" id="SSF117281">
    <property type="entry name" value="Kelch motif"/>
    <property type="match status" value="1"/>
</dbReference>
<protein>
    <recommendedName>
        <fullName evidence="4">Attractin/MKLN-like beta-propeller domain-containing protein</fullName>
    </recommendedName>
</protein>
<dbReference type="EMBL" id="BEXD01003995">
    <property type="protein sequence ID" value="GBC05233.1"/>
    <property type="molecule type" value="Genomic_DNA"/>
</dbReference>
<evidence type="ECO:0000313" key="5">
    <source>
        <dbReference type="EMBL" id="GBC05233.1"/>
    </source>
</evidence>
<dbReference type="InterPro" id="IPR015915">
    <property type="entry name" value="Kelch-typ_b-propeller"/>
</dbReference>
<reference evidence="5 7" key="1">
    <citation type="submission" date="2017-11" db="EMBL/GenBank/DDBJ databases">
        <title>The genome of Rhizophagus clarus HR1 reveals common genetic basis of auxotrophy among arbuscular mycorrhizal fungi.</title>
        <authorList>
            <person name="Kobayashi Y."/>
        </authorList>
    </citation>
    <scope>NUCLEOTIDE SEQUENCE [LARGE SCALE GENOMIC DNA]</scope>
    <source>
        <strain evidence="5 7">HR1</strain>
    </source>
</reference>
<keyword evidence="7" id="KW-1185">Reference proteome</keyword>
<evidence type="ECO:0000259" key="4">
    <source>
        <dbReference type="Pfam" id="PF24981"/>
    </source>
</evidence>
<dbReference type="PANTHER" id="PTHR46093:SF3">
    <property type="entry name" value="ACYL-COA-BINDING DOMAIN-CONTAINING PROTEIN 4"/>
    <property type="match status" value="1"/>
</dbReference>
<dbReference type="Proteomes" id="UP000247702">
    <property type="component" value="Unassembled WGS sequence"/>
</dbReference>
<sequence>MPGRKMNFINYLYIKKTLHIFLFLVLGIFVIKIDSFTGERAGHSSVLIGSKLYFFGGFKINTFLSDEVFYLDVSKPFNIESPPWVDLTIHSKMPFGSAMTTMSLVYINNEPIACLFGGLMDDSYTDINMYYKNVHTFNPRTLEWNVPSIKGKEPLKRRNIRGASDDTGKIYIFSGFRNSDFYFYDEMVILDTVNSMWSYGSTLNMPIRRAGYSATMLKNGVIVYIGGSMDQQQITVDINHIELYDTKRDTWSSMIATNTSFMESRFFHSAVLDPDENIIVYGGRKSKVGFGKVEPAVIVLNTRKTPFEWTAPIISTNVGHVQATSGHTANLVGNYMVVAFGNITELLSRSRMYSSRMYMMDIRNYTWVENFEAIEDTKNKTEETPIPTSVNLPGNIQKIKIVIGVISGVIVLVILSIFGFLGYKKRENEESIRVKNLSHVSNEGVI</sequence>
<evidence type="ECO:0000313" key="6">
    <source>
        <dbReference type="EMBL" id="GES90122.1"/>
    </source>
</evidence>
<accession>A0A2Z6RWG9</accession>
<dbReference type="InterPro" id="IPR056737">
    <property type="entry name" value="Beta-prop_ATRN-MKLN-like"/>
</dbReference>
<keyword evidence="2" id="KW-0677">Repeat</keyword>
<reference evidence="6" key="2">
    <citation type="submission" date="2019-10" db="EMBL/GenBank/DDBJ databases">
        <title>Conservation and host-specific expression of non-tandemly repeated heterogenous ribosome RNA gene in arbuscular mycorrhizal fungi.</title>
        <authorList>
            <person name="Maeda T."/>
            <person name="Kobayashi Y."/>
            <person name="Nakagawa T."/>
            <person name="Ezawa T."/>
            <person name="Yamaguchi K."/>
            <person name="Bino T."/>
            <person name="Nishimoto Y."/>
            <person name="Shigenobu S."/>
            <person name="Kawaguchi M."/>
        </authorList>
    </citation>
    <scope>NUCLEOTIDE SEQUENCE</scope>
    <source>
        <strain evidence="6">HR1</strain>
    </source>
</reference>
<gene>
    <name evidence="6" type="ORF">RCL2_001699000</name>
    <name evidence="5" type="ORF">RclHR1_06110007</name>
</gene>
<evidence type="ECO:0000256" key="3">
    <source>
        <dbReference type="SAM" id="Phobius"/>
    </source>
</evidence>
<organism evidence="5 7">
    <name type="scientific">Rhizophagus clarus</name>
    <dbReference type="NCBI Taxonomy" id="94130"/>
    <lineage>
        <taxon>Eukaryota</taxon>
        <taxon>Fungi</taxon>
        <taxon>Fungi incertae sedis</taxon>
        <taxon>Mucoromycota</taxon>
        <taxon>Glomeromycotina</taxon>
        <taxon>Glomeromycetes</taxon>
        <taxon>Glomerales</taxon>
        <taxon>Glomeraceae</taxon>
        <taxon>Rhizophagus</taxon>
    </lineage>
</organism>
<keyword evidence="1" id="KW-0880">Kelch repeat</keyword>
<dbReference type="AlphaFoldDB" id="A0A2Z6RWG9"/>
<dbReference type="OrthoDB" id="432528at2759"/>
<keyword evidence="3" id="KW-0472">Membrane</keyword>
<evidence type="ECO:0000256" key="1">
    <source>
        <dbReference type="ARBA" id="ARBA00022441"/>
    </source>
</evidence>
<dbReference type="PANTHER" id="PTHR46093">
    <property type="entry name" value="ACYL-COA-BINDING DOMAIN-CONTAINING PROTEIN 5"/>
    <property type="match status" value="1"/>
</dbReference>